<gene>
    <name evidence="2" type="ORF">SELMODRAFT_8316</name>
</gene>
<feature type="domain" description="Bulb-type lectin" evidence="1">
    <location>
        <begin position="1"/>
        <end position="80"/>
    </location>
</feature>
<evidence type="ECO:0000313" key="3">
    <source>
        <dbReference type="Proteomes" id="UP000001514"/>
    </source>
</evidence>
<dbReference type="SUPFAM" id="SSF51110">
    <property type="entry name" value="alpha-D-mannose-specific plant lectins"/>
    <property type="match status" value="1"/>
</dbReference>
<feature type="non-terminal residue" evidence="2">
    <location>
        <position position="80"/>
    </location>
</feature>
<dbReference type="KEGG" id="smo:SELMODRAFT_8316"/>
<organism evidence="3">
    <name type="scientific">Selaginella moellendorffii</name>
    <name type="common">Spikemoss</name>
    <dbReference type="NCBI Taxonomy" id="88036"/>
    <lineage>
        <taxon>Eukaryota</taxon>
        <taxon>Viridiplantae</taxon>
        <taxon>Streptophyta</taxon>
        <taxon>Embryophyta</taxon>
        <taxon>Tracheophyta</taxon>
        <taxon>Lycopodiopsida</taxon>
        <taxon>Selaginellales</taxon>
        <taxon>Selaginellaceae</taxon>
        <taxon>Selaginella</taxon>
    </lineage>
</organism>
<dbReference type="InterPro" id="IPR001480">
    <property type="entry name" value="Bulb-type_lectin_dom"/>
</dbReference>
<dbReference type="EMBL" id="GL377689">
    <property type="protein sequence ID" value="EFJ07128.1"/>
    <property type="molecule type" value="Genomic_DNA"/>
</dbReference>
<keyword evidence="3" id="KW-1185">Reference proteome</keyword>
<evidence type="ECO:0000313" key="2">
    <source>
        <dbReference type="EMBL" id="EFJ07128.1"/>
    </source>
</evidence>
<name>D8T8E5_SELML</name>
<evidence type="ECO:0000259" key="1">
    <source>
        <dbReference type="PROSITE" id="PS50927"/>
    </source>
</evidence>
<dbReference type="PROSITE" id="PS50927">
    <property type="entry name" value="BULB_LECTIN"/>
    <property type="match status" value="1"/>
</dbReference>
<dbReference type="AlphaFoldDB" id="D8T8E5"/>
<sequence length="80" mass="9506">YLYLSFDCNLGVYKEDKHLWSPETLIKGNNCILRLQEDGNLVLYSYNKIVVWATNTQCNYYNCYQDAYLVMQNDCNLVLY</sequence>
<dbReference type="Gramene" id="EFJ07128">
    <property type="protein sequence ID" value="EFJ07128"/>
    <property type="gene ID" value="SELMODRAFT_8316"/>
</dbReference>
<dbReference type="Proteomes" id="UP000001514">
    <property type="component" value="Unassembled WGS sequence"/>
</dbReference>
<reference evidence="2 3" key="1">
    <citation type="journal article" date="2011" name="Science">
        <title>The Selaginella genome identifies genetic changes associated with the evolution of vascular plants.</title>
        <authorList>
            <person name="Banks J.A."/>
            <person name="Nishiyama T."/>
            <person name="Hasebe M."/>
            <person name="Bowman J.L."/>
            <person name="Gribskov M."/>
            <person name="dePamphilis C."/>
            <person name="Albert V.A."/>
            <person name="Aono N."/>
            <person name="Aoyama T."/>
            <person name="Ambrose B.A."/>
            <person name="Ashton N.W."/>
            <person name="Axtell M.J."/>
            <person name="Barker E."/>
            <person name="Barker M.S."/>
            <person name="Bennetzen J.L."/>
            <person name="Bonawitz N.D."/>
            <person name="Chapple C."/>
            <person name="Cheng C."/>
            <person name="Correa L.G."/>
            <person name="Dacre M."/>
            <person name="DeBarry J."/>
            <person name="Dreyer I."/>
            <person name="Elias M."/>
            <person name="Engstrom E.M."/>
            <person name="Estelle M."/>
            <person name="Feng L."/>
            <person name="Finet C."/>
            <person name="Floyd S.K."/>
            <person name="Frommer W.B."/>
            <person name="Fujita T."/>
            <person name="Gramzow L."/>
            <person name="Gutensohn M."/>
            <person name="Harholt J."/>
            <person name="Hattori M."/>
            <person name="Heyl A."/>
            <person name="Hirai T."/>
            <person name="Hiwatashi Y."/>
            <person name="Ishikawa M."/>
            <person name="Iwata M."/>
            <person name="Karol K.G."/>
            <person name="Koehler B."/>
            <person name="Kolukisaoglu U."/>
            <person name="Kubo M."/>
            <person name="Kurata T."/>
            <person name="Lalonde S."/>
            <person name="Li K."/>
            <person name="Li Y."/>
            <person name="Litt A."/>
            <person name="Lyons E."/>
            <person name="Manning G."/>
            <person name="Maruyama T."/>
            <person name="Michael T.P."/>
            <person name="Mikami K."/>
            <person name="Miyazaki S."/>
            <person name="Morinaga S."/>
            <person name="Murata T."/>
            <person name="Mueller-Roeber B."/>
            <person name="Nelson D.R."/>
            <person name="Obara M."/>
            <person name="Oguri Y."/>
            <person name="Olmstead R.G."/>
            <person name="Onodera N."/>
            <person name="Petersen B.L."/>
            <person name="Pils B."/>
            <person name="Prigge M."/>
            <person name="Rensing S.A."/>
            <person name="Riano-Pachon D.M."/>
            <person name="Roberts A.W."/>
            <person name="Sato Y."/>
            <person name="Scheller H.V."/>
            <person name="Schulz B."/>
            <person name="Schulz C."/>
            <person name="Shakirov E.V."/>
            <person name="Shibagaki N."/>
            <person name="Shinohara N."/>
            <person name="Shippen D.E."/>
            <person name="Soerensen I."/>
            <person name="Sotooka R."/>
            <person name="Sugimoto N."/>
            <person name="Sugita M."/>
            <person name="Sumikawa N."/>
            <person name="Tanurdzic M."/>
            <person name="Theissen G."/>
            <person name="Ulvskov P."/>
            <person name="Wakazuki S."/>
            <person name="Weng J.K."/>
            <person name="Willats W.W."/>
            <person name="Wipf D."/>
            <person name="Wolf P.G."/>
            <person name="Yang L."/>
            <person name="Zimmer A.D."/>
            <person name="Zhu Q."/>
            <person name="Mitros T."/>
            <person name="Hellsten U."/>
            <person name="Loque D."/>
            <person name="Otillar R."/>
            <person name="Salamov A."/>
            <person name="Schmutz J."/>
            <person name="Shapiro H."/>
            <person name="Lindquist E."/>
            <person name="Lucas S."/>
            <person name="Rokhsar D."/>
            <person name="Grigoriev I.V."/>
        </authorList>
    </citation>
    <scope>NUCLEOTIDE SEQUENCE [LARGE SCALE GENOMIC DNA]</scope>
</reference>
<proteinExistence type="predicted"/>
<dbReference type="InParanoid" id="D8T8E5"/>
<feature type="non-terminal residue" evidence="2">
    <location>
        <position position="1"/>
    </location>
</feature>
<protein>
    <recommendedName>
        <fullName evidence="1">Bulb-type lectin domain-containing protein</fullName>
    </recommendedName>
</protein>
<dbReference type="InterPro" id="IPR036426">
    <property type="entry name" value="Bulb-type_lectin_dom_sf"/>
</dbReference>
<dbReference type="Gene3D" id="2.90.10.10">
    <property type="entry name" value="Bulb-type lectin domain"/>
    <property type="match status" value="1"/>
</dbReference>
<accession>D8T8E5</accession>
<dbReference type="HOGENOM" id="CLU_164480_0_1_1"/>